<evidence type="ECO:0000313" key="14">
    <source>
        <dbReference type="EMBL" id="RUT28226.1"/>
    </source>
</evidence>
<sequence>MAEYLTPDLCIIGAGSGGLSVAAAARAFGASVVIVEKGEMGGDCLNFGCVPSKALIAAGRHAHAMRSGEPFGITGQDPQISFRRVQEHIQDVIAGIAPHDSVSRFEGLGATVIKAEGKFVDPRTLSAGDQLIRARRFVIATGSVPSVPQIPGLDQVPYFTNETIFSNTRKLTHLAIIGGGPIGIELAQAYRRLGSAVTVIEATTPLQRSDPELAEIALRRVAEDGVDIRSNTRVVEIQPRSQGIGVLIESGEAREVLDVSHILVAVGRTPNLEPLDLAKAKVRRDRKPPHRLRIGKNLKTSNRRIYVLGDAAGGQQFTHFANYQAGLVIRNALFGLPVSEKPELIPHATYCDPEIAEIGVTEPVARRRHKEGYRVVRWSFAENDRARTERETYGLAKMIVDRRGRIVGAGIVGAGAGELIALFSFAIANRLKASHLLNFVAPYPTLSEIAKRLGTEYFREQTHNPWLRRIIALNRFLP</sequence>
<evidence type="ECO:0000256" key="5">
    <source>
        <dbReference type="ARBA" id="ARBA00023002"/>
    </source>
</evidence>
<keyword evidence="5 10" id="KW-0560">Oxidoreductase</keyword>
<keyword evidence="4" id="KW-0521">NADP</keyword>
<dbReference type="FunFam" id="3.30.390.30:FF:000001">
    <property type="entry name" value="Dihydrolipoyl dehydrogenase"/>
    <property type="match status" value="1"/>
</dbReference>
<dbReference type="PANTHER" id="PTHR43014:SF4">
    <property type="entry name" value="PYRIDINE NUCLEOTIDE-DISULFIDE OXIDOREDUCTASE RCLA-RELATED"/>
    <property type="match status" value="1"/>
</dbReference>
<feature type="binding site" evidence="8">
    <location>
        <position position="201"/>
    </location>
    <ligand>
        <name>NAD(+)</name>
        <dbReference type="ChEBI" id="CHEBI:57540"/>
    </ligand>
</feature>
<evidence type="ECO:0000256" key="8">
    <source>
        <dbReference type="PIRSR" id="PIRSR000350-3"/>
    </source>
</evidence>
<dbReference type="OrthoDB" id="9761158at2"/>
<feature type="transmembrane region" description="Helical" evidence="11">
    <location>
        <begin position="406"/>
        <end position="428"/>
    </location>
</feature>
<keyword evidence="11" id="KW-0812">Transmembrane</keyword>
<comment type="caution">
    <text evidence="14">The sequence shown here is derived from an EMBL/GenBank/DDBJ whole genome shotgun (WGS) entry which is preliminary data.</text>
</comment>
<reference evidence="14 15" key="1">
    <citation type="journal article" date="2016" name="Int. J. Syst. Evol. Microbiol.">
        <title>Arsenicitalea aurantiaca gen. nov., sp. nov., a new member of the family Hyphomicrobiaceae, isolated from high-arsenic sediment.</title>
        <authorList>
            <person name="Mu Y."/>
            <person name="Zhou L."/>
            <person name="Zeng X.C."/>
            <person name="Liu L."/>
            <person name="Pan Y."/>
            <person name="Chen X."/>
            <person name="Wang J."/>
            <person name="Li S."/>
            <person name="Li W.J."/>
            <person name="Wang Y."/>
        </authorList>
    </citation>
    <scope>NUCLEOTIDE SEQUENCE [LARGE SCALE GENOMIC DNA]</scope>
    <source>
        <strain evidence="14 15">42-50</strain>
    </source>
</reference>
<comment type="similarity">
    <text evidence="1 10">Belongs to the class-I pyridine nucleotide-disulfide oxidoreductase family.</text>
</comment>
<keyword evidence="2 10" id="KW-0285">Flavoprotein</keyword>
<dbReference type="PROSITE" id="PS00076">
    <property type="entry name" value="PYRIDINE_REDOX_1"/>
    <property type="match status" value="1"/>
</dbReference>
<dbReference type="EMBL" id="RZNJ01000009">
    <property type="protein sequence ID" value="RUT28226.1"/>
    <property type="molecule type" value="Genomic_DNA"/>
</dbReference>
<dbReference type="Pfam" id="PF02852">
    <property type="entry name" value="Pyr_redox_dim"/>
    <property type="match status" value="1"/>
</dbReference>
<dbReference type="RefSeq" id="WP_127189938.1">
    <property type="nucleotide sequence ID" value="NZ_RZNJ01000009.1"/>
</dbReference>
<feature type="binding site" evidence="8">
    <location>
        <position position="310"/>
    </location>
    <ligand>
        <name>FAD</name>
        <dbReference type="ChEBI" id="CHEBI:57692"/>
    </ligand>
</feature>
<evidence type="ECO:0000256" key="6">
    <source>
        <dbReference type="ARBA" id="ARBA00023157"/>
    </source>
</evidence>
<protein>
    <submittedName>
        <fullName evidence="14">Dihydrolipoamide dehydrogenase</fullName>
    </submittedName>
</protein>
<evidence type="ECO:0000256" key="4">
    <source>
        <dbReference type="ARBA" id="ARBA00022857"/>
    </source>
</evidence>
<accession>A0A433X288</accession>
<dbReference type="InterPro" id="IPR016156">
    <property type="entry name" value="FAD/NAD-linked_Rdtase_dimer_sf"/>
</dbReference>
<evidence type="ECO:0000256" key="10">
    <source>
        <dbReference type="RuleBase" id="RU003691"/>
    </source>
</evidence>
<dbReference type="GO" id="GO:0016668">
    <property type="term" value="F:oxidoreductase activity, acting on a sulfur group of donors, NAD(P) as acceptor"/>
    <property type="evidence" value="ECO:0007669"/>
    <property type="project" value="InterPro"/>
</dbReference>
<evidence type="ECO:0000256" key="1">
    <source>
        <dbReference type="ARBA" id="ARBA00007532"/>
    </source>
</evidence>
<feature type="domain" description="Pyridine nucleotide-disulphide oxidoreductase dimerisation" evidence="12">
    <location>
        <begin position="345"/>
        <end position="451"/>
    </location>
</feature>
<feature type="binding site" evidence="8">
    <location>
        <begin position="178"/>
        <end position="185"/>
    </location>
    <ligand>
        <name>NAD(+)</name>
        <dbReference type="ChEBI" id="CHEBI:57540"/>
    </ligand>
</feature>
<organism evidence="14 15">
    <name type="scientific">Arsenicitalea aurantiaca</name>
    <dbReference type="NCBI Taxonomy" id="1783274"/>
    <lineage>
        <taxon>Bacteria</taxon>
        <taxon>Pseudomonadati</taxon>
        <taxon>Pseudomonadota</taxon>
        <taxon>Alphaproteobacteria</taxon>
        <taxon>Hyphomicrobiales</taxon>
        <taxon>Devosiaceae</taxon>
        <taxon>Arsenicitalea</taxon>
    </lineage>
</organism>
<evidence type="ECO:0000256" key="3">
    <source>
        <dbReference type="ARBA" id="ARBA00022827"/>
    </source>
</evidence>
<dbReference type="SUPFAM" id="SSF55424">
    <property type="entry name" value="FAD/NAD-linked reductases, dimerisation (C-terminal) domain"/>
    <property type="match status" value="1"/>
</dbReference>
<dbReference type="Pfam" id="PF07992">
    <property type="entry name" value="Pyr_redox_2"/>
    <property type="match status" value="1"/>
</dbReference>
<feature type="binding site" evidence="8">
    <location>
        <position position="117"/>
    </location>
    <ligand>
        <name>FAD</name>
        <dbReference type="ChEBI" id="CHEBI:57692"/>
    </ligand>
</feature>
<gene>
    <name evidence="14" type="ORF">EMQ25_17675</name>
</gene>
<evidence type="ECO:0000256" key="7">
    <source>
        <dbReference type="ARBA" id="ARBA00023284"/>
    </source>
</evidence>
<evidence type="ECO:0000256" key="9">
    <source>
        <dbReference type="PIRSR" id="PIRSR000350-4"/>
    </source>
</evidence>
<dbReference type="InterPro" id="IPR004099">
    <property type="entry name" value="Pyr_nucl-diS_OxRdtase_dimer"/>
</dbReference>
<keyword evidence="8" id="KW-0547">Nucleotide-binding</keyword>
<dbReference type="PANTHER" id="PTHR43014">
    <property type="entry name" value="MERCURIC REDUCTASE"/>
    <property type="match status" value="1"/>
</dbReference>
<name>A0A433X288_9HYPH</name>
<keyword evidence="15" id="KW-1185">Reference proteome</keyword>
<dbReference type="AlphaFoldDB" id="A0A433X288"/>
<keyword evidence="8" id="KW-0520">NAD</keyword>
<keyword evidence="6" id="KW-1015">Disulfide bond</keyword>
<feature type="binding site" evidence="8">
    <location>
        <position position="53"/>
    </location>
    <ligand>
        <name>FAD</name>
        <dbReference type="ChEBI" id="CHEBI:57692"/>
    </ligand>
</feature>
<keyword evidence="3 8" id="KW-0274">FAD</keyword>
<dbReference type="SUPFAM" id="SSF51905">
    <property type="entry name" value="FAD/NAD(P)-binding domain"/>
    <property type="match status" value="1"/>
</dbReference>
<dbReference type="PRINTS" id="PR00368">
    <property type="entry name" value="FADPNR"/>
</dbReference>
<dbReference type="Gene3D" id="3.30.390.30">
    <property type="match status" value="1"/>
</dbReference>
<feature type="binding site" evidence="8">
    <location>
        <begin position="141"/>
        <end position="143"/>
    </location>
    <ligand>
        <name>FAD</name>
        <dbReference type="ChEBI" id="CHEBI:57692"/>
    </ligand>
</feature>
<dbReference type="InterPro" id="IPR001100">
    <property type="entry name" value="Pyr_nuc-diS_OxRdtase"/>
</dbReference>
<dbReference type="Gene3D" id="3.50.50.60">
    <property type="entry name" value="FAD/NAD(P)-binding domain"/>
    <property type="match status" value="2"/>
</dbReference>
<evidence type="ECO:0000259" key="12">
    <source>
        <dbReference type="Pfam" id="PF02852"/>
    </source>
</evidence>
<evidence type="ECO:0000256" key="2">
    <source>
        <dbReference type="ARBA" id="ARBA00022630"/>
    </source>
</evidence>
<dbReference type="PRINTS" id="PR00411">
    <property type="entry name" value="PNDRDTASEI"/>
</dbReference>
<proteinExistence type="inferred from homology"/>
<feature type="binding site" evidence="8">
    <location>
        <position position="267"/>
    </location>
    <ligand>
        <name>NAD(+)</name>
        <dbReference type="ChEBI" id="CHEBI:57540"/>
    </ligand>
</feature>
<feature type="domain" description="FAD/NAD(P)-binding" evidence="13">
    <location>
        <begin position="8"/>
        <end position="324"/>
    </location>
</feature>
<dbReference type="Proteomes" id="UP000281547">
    <property type="component" value="Unassembled WGS sequence"/>
</dbReference>
<keyword evidence="11" id="KW-0472">Membrane</keyword>
<feature type="disulfide bond" description="Redox-active" evidence="9">
    <location>
        <begin position="44"/>
        <end position="49"/>
    </location>
</feature>
<evidence type="ECO:0000259" key="13">
    <source>
        <dbReference type="Pfam" id="PF07992"/>
    </source>
</evidence>
<dbReference type="InterPro" id="IPR036188">
    <property type="entry name" value="FAD/NAD-bd_sf"/>
</dbReference>
<comment type="cofactor">
    <cofactor evidence="8">
        <name>FAD</name>
        <dbReference type="ChEBI" id="CHEBI:57692"/>
    </cofactor>
    <text evidence="8">Binds 1 FAD per subunit.</text>
</comment>
<evidence type="ECO:0000313" key="15">
    <source>
        <dbReference type="Proteomes" id="UP000281547"/>
    </source>
</evidence>
<keyword evidence="11" id="KW-1133">Transmembrane helix</keyword>
<keyword evidence="7 10" id="KW-0676">Redox-active center</keyword>
<dbReference type="GO" id="GO:0050660">
    <property type="term" value="F:flavin adenine dinucleotide binding"/>
    <property type="evidence" value="ECO:0007669"/>
    <property type="project" value="TreeGrafter"/>
</dbReference>
<dbReference type="InterPro" id="IPR012999">
    <property type="entry name" value="Pyr_OxRdtase_I_AS"/>
</dbReference>
<dbReference type="GO" id="GO:0003955">
    <property type="term" value="F:NAD(P)H dehydrogenase (quinone) activity"/>
    <property type="evidence" value="ECO:0007669"/>
    <property type="project" value="TreeGrafter"/>
</dbReference>
<evidence type="ECO:0000256" key="11">
    <source>
        <dbReference type="SAM" id="Phobius"/>
    </source>
</evidence>
<dbReference type="InterPro" id="IPR023753">
    <property type="entry name" value="FAD/NAD-binding_dom"/>
</dbReference>
<dbReference type="PIRSF" id="PIRSF000350">
    <property type="entry name" value="Mercury_reductase_MerA"/>
    <property type="match status" value="1"/>
</dbReference>